<name>Q2IGZ2_ANADE</name>
<evidence type="ECO:0000256" key="1">
    <source>
        <dbReference type="SAM" id="SignalP"/>
    </source>
</evidence>
<gene>
    <name evidence="2" type="ordered locus">Adeh_4088</name>
</gene>
<keyword evidence="1" id="KW-0732">Signal</keyword>
<dbReference type="HOGENOM" id="CLU_1238093_0_0_7"/>
<proteinExistence type="predicted"/>
<dbReference type="KEGG" id="ade:Adeh_4088"/>
<evidence type="ECO:0000313" key="3">
    <source>
        <dbReference type="Proteomes" id="UP000001935"/>
    </source>
</evidence>
<dbReference type="EMBL" id="CP000251">
    <property type="protein sequence ID" value="ABC83852.1"/>
    <property type="molecule type" value="Genomic_DNA"/>
</dbReference>
<reference evidence="2 3" key="1">
    <citation type="submission" date="2006-01" db="EMBL/GenBank/DDBJ databases">
        <title>Complete sequence of Anaeromyxobacter dehalogenans 2CP-C.</title>
        <authorList>
            <consortium name="US DOE Joint Genome Institute"/>
            <person name="Copeland A."/>
            <person name="Lucas S."/>
            <person name="Lapidus A."/>
            <person name="Barry K."/>
            <person name="Detter J.C."/>
            <person name="Glavina T."/>
            <person name="Hammon N."/>
            <person name="Israni S."/>
            <person name="Pitluck S."/>
            <person name="Brettin T."/>
            <person name="Bruce D."/>
            <person name="Han C."/>
            <person name="Tapia R."/>
            <person name="Gilna P."/>
            <person name="Kiss H."/>
            <person name="Schmutz J."/>
            <person name="Larimer F."/>
            <person name="Land M."/>
            <person name="Kyrpides N."/>
            <person name="Anderson I."/>
            <person name="Sanford R.A."/>
            <person name="Ritalahti K.M."/>
            <person name="Thomas H.S."/>
            <person name="Kirby J.R."/>
            <person name="Zhulin I.B."/>
            <person name="Loeffler F.E."/>
            <person name="Richardson P."/>
        </authorList>
    </citation>
    <scope>NUCLEOTIDE SEQUENCE [LARGE SCALE GENOMIC DNA]</scope>
    <source>
        <strain evidence="2 3">2CP-C</strain>
    </source>
</reference>
<organism evidence="2 3">
    <name type="scientific">Anaeromyxobacter dehalogenans (strain 2CP-C)</name>
    <dbReference type="NCBI Taxonomy" id="290397"/>
    <lineage>
        <taxon>Bacteria</taxon>
        <taxon>Pseudomonadati</taxon>
        <taxon>Myxococcota</taxon>
        <taxon>Myxococcia</taxon>
        <taxon>Myxococcales</taxon>
        <taxon>Cystobacterineae</taxon>
        <taxon>Anaeromyxobacteraceae</taxon>
        <taxon>Anaeromyxobacter</taxon>
    </lineage>
</organism>
<dbReference type="Proteomes" id="UP000001935">
    <property type="component" value="Chromosome"/>
</dbReference>
<dbReference type="OrthoDB" id="9897566at2"/>
<dbReference type="AlphaFoldDB" id="Q2IGZ2"/>
<evidence type="ECO:0000313" key="2">
    <source>
        <dbReference type="EMBL" id="ABC83852.1"/>
    </source>
</evidence>
<feature type="signal peptide" evidence="1">
    <location>
        <begin position="1"/>
        <end position="23"/>
    </location>
</feature>
<accession>Q2IGZ2</accession>
<protein>
    <recommendedName>
        <fullName evidence="4">Lipoprotein</fullName>
    </recommendedName>
</protein>
<feature type="chain" id="PRO_5004209893" description="Lipoprotein" evidence="1">
    <location>
        <begin position="24"/>
        <end position="223"/>
    </location>
</feature>
<dbReference type="STRING" id="290397.Adeh_4088"/>
<dbReference type="PROSITE" id="PS51257">
    <property type="entry name" value="PROKAR_LIPOPROTEIN"/>
    <property type="match status" value="1"/>
</dbReference>
<sequence length="223" mass="22224">MRTTRIALALAALAAAGCGSSSHDSGPTELTGTVRGQPFTVVEAAFAGPETSNACTIDIPGLPAPVPYAPSSVLLGFSRSPGLCQTLTTPCAMKKSFGLVGGLLVHARISLTGADVTAPPLDAAGYPVVADPGNLTPDATGAVRVGIFSANETDDACVDKASIDATGTATISAISANEIRGSLDLTFEDGGKLAGPFVATRCAVTYDACTPAPPICNGTPTCN</sequence>
<evidence type="ECO:0008006" key="4">
    <source>
        <dbReference type="Google" id="ProtNLM"/>
    </source>
</evidence>
<dbReference type="RefSeq" id="WP_011423134.1">
    <property type="nucleotide sequence ID" value="NC_007760.1"/>
</dbReference>